<evidence type="ECO:0000313" key="5">
    <source>
        <dbReference type="Proteomes" id="UP000295733"/>
    </source>
</evidence>
<feature type="region of interest" description="Disordered" evidence="1">
    <location>
        <begin position="436"/>
        <end position="461"/>
    </location>
</feature>
<proteinExistence type="predicted"/>
<dbReference type="Pfam" id="PF01471">
    <property type="entry name" value="PG_binding_1"/>
    <property type="match status" value="1"/>
</dbReference>
<feature type="chain" id="PRO_5020549593" evidence="2">
    <location>
        <begin position="24"/>
        <end position="461"/>
    </location>
</feature>
<sequence>MTKRHIVMACLAASLTVTPVTRAAADGSDVVGGIIGGIIGGAIVNEAQRAKSKKKKTVYVSPVSAATRAQNREIQTSLNYFGFPAGVVDGVMGQNSRNAISQYQAFMGYAVTGSLAPYEKDFLVSSYHRAIAGGPATSQMVAASPMGPRGLLKAYQRELATGGAAGMAGGAMGGTMATMPGAAPGMAPPPQSMPSVPVTVPAATPPAAATPPVTTPPAATVPSMPNFMAGGDGPSLASHCNKVSLLTNSNGGFTTLASMSDPAFALSEQFCLARTYAIAEGEDLVRKVAQIQPDEIAAQCEALGPLLKDHVAALSLKSQSEVLRDVSTFVLNAGMAPEQLAGTAKICMSVGYRRDNMTVAIGSGLLLVVLGEKVYAELIGHHLSQGFGTSRRPDLAMAWYDTALTALDSGAVAVFAPGQPERNALIRKAAYSLGGRDSSRAVPSFDNTPKPTALPSFSVEN</sequence>
<dbReference type="AlphaFoldDB" id="A0A4R2NK20"/>
<protein>
    <submittedName>
        <fullName evidence="4">Putative peptidoglycan binding protein</fullName>
    </submittedName>
</protein>
<feature type="signal peptide" evidence="2">
    <location>
        <begin position="1"/>
        <end position="23"/>
    </location>
</feature>
<dbReference type="InterPro" id="IPR036365">
    <property type="entry name" value="PGBD-like_sf"/>
</dbReference>
<dbReference type="RefSeq" id="WP_242468984.1">
    <property type="nucleotide sequence ID" value="NZ_NRRP01000003.1"/>
</dbReference>
<evidence type="ECO:0000313" key="4">
    <source>
        <dbReference type="EMBL" id="TCP21595.1"/>
    </source>
</evidence>
<keyword evidence="5" id="KW-1185">Reference proteome</keyword>
<gene>
    <name evidence="4" type="ORF">EV656_11062</name>
</gene>
<dbReference type="EMBL" id="SLXL01000010">
    <property type="protein sequence ID" value="TCP21595.1"/>
    <property type="molecule type" value="Genomic_DNA"/>
</dbReference>
<organism evidence="4 5">
    <name type="scientific">Rhodovulum adriaticum</name>
    <name type="common">Rhodopseudomonas adriatica</name>
    <dbReference type="NCBI Taxonomy" id="35804"/>
    <lineage>
        <taxon>Bacteria</taxon>
        <taxon>Pseudomonadati</taxon>
        <taxon>Pseudomonadota</taxon>
        <taxon>Alphaproteobacteria</taxon>
        <taxon>Rhodobacterales</taxon>
        <taxon>Paracoccaceae</taxon>
        <taxon>Rhodovulum</taxon>
    </lineage>
</organism>
<accession>A0A4R2NK20</accession>
<reference evidence="4 5" key="1">
    <citation type="submission" date="2019-03" db="EMBL/GenBank/DDBJ databases">
        <title>Genomic Encyclopedia of Type Strains, Phase IV (KMG-IV): sequencing the most valuable type-strain genomes for metagenomic binning, comparative biology and taxonomic classification.</title>
        <authorList>
            <person name="Goeker M."/>
        </authorList>
    </citation>
    <scope>NUCLEOTIDE SEQUENCE [LARGE SCALE GENOMIC DNA]</scope>
    <source>
        <strain evidence="4 5">DSM 2781</strain>
    </source>
</reference>
<comment type="caution">
    <text evidence="4">The sequence shown here is derived from an EMBL/GenBank/DDBJ whole genome shotgun (WGS) entry which is preliminary data.</text>
</comment>
<evidence type="ECO:0000256" key="1">
    <source>
        <dbReference type="SAM" id="MobiDB-lite"/>
    </source>
</evidence>
<feature type="domain" description="Peptidoglycan binding-like" evidence="3">
    <location>
        <begin position="72"/>
        <end position="114"/>
    </location>
</feature>
<dbReference type="InterPro" id="IPR002477">
    <property type="entry name" value="Peptidoglycan-bd-like"/>
</dbReference>
<dbReference type="Proteomes" id="UP000295733">
    <property type="component" value="Unassembled WGS sequence"/>
</dbReference>
<dbReference type="SUPFAM" id="SSF47090">
    <property type="entry name" value="PGBD-like"/>
    <property type="match status" value="1"/>
</dbReference>
<dbReference type="Gene3D" id="1.10.101.10">
    <property type="entry name" value="PGBD-like superfamily/PGBD"/>
    <property type="match status" value="1"/>
</dbReference>
<keyword evidence="2" id="KW-0732">Signal</keyword>
<dbReference type="InterPro" id="IPR036366">
    <property type="entry name" value="PGBDSf"/>
</dbReference>
<name>A0A4R2NK20_RHOAD</name>
<evidence type="ECO:0000259" key="3">
    <source>
        <dbReference type="Pfam" id="PF01471"/>
    </source>
</evidence>
<evidence type="ECO:0000256" key="2">
    <source>
        <dbReference type="SAM" id="SignalP"/>
    </source>
</evidence>